<sequence length="338" mass="35339">MKKLILVVFLVVILSGGMAVAAKQNISIVIHGGAGTIQRDQLSAAQEESIKQALQAALDAGYAVLESGGDSTQAIIAAIKVMEDSPNFNAGKGAVYTKPGKHELDASIMRGSDLEAGAVAGVSFTKNPILAAEQVMLNSPHVMLAGSGADTFSELKGLAQVDNDYFDTEARFKAWQEVDAKTKAKKAEIASGQDVLDAEFKFGTVGAVAVDQAGNLAAGTSTGGMTYKAWGRIGDSPVIGAGTYADNRSCGISATGHGEFFIRYAVAHDICARVRYQNKSLQQAADEVIMEELKSVGGSGGIIGMDPAGKPVMVFNTPGMYRGYKTTEKSKVAIYGDE</sequence>
<dbReference type="PANTHER" id="PTHR10188">
    <property type="entry name" value="L-ASPARAGINASE"/>
    <property type="match status" value="1"/>
</dbReference>
<keyword evidence="2" id="KW-0378">Hydrolase</keyword>
<dbReference type="GO" id="GO:0008233">
    <property type="term" value="F:peptidase activity"/>
    <property type="evidence" value="ECO:0007669"/>
    <property type="project" value="UniProtKB-KW"/>
</dbReference>
<evidence type="ECO:0000256" key="8">
    <source>
        <dbReference type="SAM" id="SignalP"/>
    </source>
</evidence>
<evidence type="ECO:0000313" key="9">
    <source>
        <dbReference type="EMBL" id="TDR23875.1"/>
    </source>
</evidence>
<evidence type="ECO:0000256" key="5">
    <source>
        <dbReference type="PIRSR" id="PIRSR600246-1"/>
    </source>
</evidence>
<dbReference type="Proteomes" id="UP000295724">
    <property type="component" value="Unassembled WGS sequence"/>
</dbReference>
<organism evidence="9 10">
    <name type="scientific">Marinicella litoralis</name>
    <dbReference type="NCBI Taxonomy" id="644220"/>
    <lineage>
        <taxon>Bacteria</taxon>
        <taxon>Pseudomonadati</taxon>
        <taxon>Pseudomonadota</taxon>
        <taxon>Gammaproteobacteria</taxon>
        <taxon>Lysobacterales</taxon>
        <taxon>Marinicellaceae</taxon>
        <taxon>Marinicella</taxon>
    </lineage>
</organism>
<dbReference type="EMBL" id="SNZB01000001">
    <property type="protein sequence ID" value="TDR23875.1"/>
    <property type="molecule type" value="Genomic_DNA"/>
</dbReference>
<dbReference type="GO" id="GO:0016811">
    <property type="term" value="F:hydrolase activity, acting on carbon-nitrogen (but not peptide) bonds, in linear amides"/>
    <property type="evidence" value="ECO:0007669"/>
    <property type="project" value="UniProtKB-ARBA"/>
</dbReference>
<dbReference type="RefSeq" id="WP_099017517.1">
    <property type="nucleotide sequence ID" value="NZ_NIHB01000001.1"/>
</dbReference>
<feature type="signal peptide" evidence="8">
    <location>
        <begin position="1"/>
        <end position="21"/>
    </location>
</feature>
<evidence type="ECO:0000256" key="3">
    <source>
        <dbReference type="ARBA" id="ARBA00022813"/>
    </source>
</evidence>
<reference evidence="9 10" key="1">
    <citation type="submission" date="2019-03" db="EMBL/GenBank/DDBJ databases">
        <title>Genomic Encyclopedia of Type Strains, Phase IV (KMG-IV): sequencing the most valuable type-strain genomes for metagenomic binning, comparative biology and taxonomic classification.</title>
        <authorList>
            <person name="Goeker M."/>
        </authorList>
    </citation>
    <scope>NUCLEOTIDE SEQUENCE [LARGE SCALE GENOMIC DNA]</scope>
    <source>
        <strain evidence="9 10">DSM 25488</strain>
    </source>
</reference>
<evidence type="ECO:0000256" key="4">
    <source>
        <dbReference type="ARBA" id="ARBA00069124"/>
    </source>
</evidence>
<comment type="caution">
    <text evidence="9">The sequence shown here is derived from an EMBL/GenBank/DDBJ whole genome shotgun (WGS) entry which is preliminary data.</text>
</comment>
<keyword evidence="10" id="KW-1185">Reference proteome</keyword>
<keyword evidence="8" id="KW-0732">Signal</keyword>
<feature type="site" description="Cleavage; by autolysis" evidence="7">
    <location>
        <begin position="203"/>
        <end position="204"/>
    </location>
</feature>
<proteinExistence type="predicted"/>
<accession>A0A4R6XV36</accession>
<dbReference type="InterPro" id="IPR000246">
    <property type="entry name" value="Peptidase_T2"/>
</dbReference>
<dbReference type="Gene3D" id="3.60.20.30">
    <property type="entry name" value="(Glycosyl)asparaginase"/>
    <property type="match status" value="1"/>
</dbReference>
<dbReference type="GO" id="GO:0006508">
    <property type="term" value="P:proteolysis"/>
    <property type="evidence" value="ECO:0007669"/>
    <property type="project" value="UniProtKB-KW"/>
</dbReference>
<evidence type="ECO:0000256" key="1">
    <source>
        <dbReference type="ARBA" id="ARBA00022670"/>
    </source>
</evidence>
<evidence type="ECO:0000256" key="7">
    <source>
        <dbReference type="PIRSR" id="PIRSR600246-3"/>
    </source>
</evidence>
<dbReference type="AlphaFoldDB" id="A0A4R6XV36"/>
<gene>
    <name evidence="9" type="ORF">C8D91_0742</name>
</gene>
<dbReference type="PANTHER" id="PTHR10188:SF6">
    <property type="entry name" value="N(4)-(BETA-N-ACETYLGLUCOSAMINYL)-L-ASPARAGINASE"/>
    <property type="match status" value="1"/>
</dbReference>
<name>A0A4R6XV36_9GAMM</name>
<dbReference type="SUPFAM" id="SSF56235">
    <property type="entry name" value="N-terminal nucleophile aminohydrolases (Ntn hydrolases)"/>
    <property type="match status" value="1"/>
</dbReference>
<protein>
    <recommendedName>
        <fullName evidence="4">Isoaspartyl peptidase</fullName>
    </recommendedName>
</protein>
<feature type="binding site" evidence="6">
    <location>
        <begin position="232"/>
        <end position="235"/>
    </location>
    <ligand>
        <name>substrate</name>
    </ligand>
</feature>
<dbReference type="OrthoDB" id="9780217at2"/>
<feature type="active site" description="Nucleophile" evidence="5">
    <location>
        <position position="204"/>
    </location>
</feature>
<dbReference type="Pfam" id="PF01112">
    <property type="entry name" value="Asparaginase_2"/>
    <property type="match status" value="1"/>
</dbReference>
<keyword evidence="3" id="KW-0068">Autocatalytic cleavage</keyword>
<feature type="chain" id="PRO_5020961775" description="Isoaspartyl peptidase" evidence="8">
    <location>
        <begin position="22"/>
        <end position="338"/>
    </location>
</feature>
<evidence type="ECO:0000256" key="2">
    <source>
        <dbReference type="ARBA" id="ARBA00022801"/>
    </source>
</evidence>
<evidence type="ECO:0000313" key="10">
    <source>
        <dbReference type="Proteomes" id="UP000295724"/>
    </source>
</evidence>
<dbReference type="CDD" id="cd04701">
    <property type="entry name" value="Asparaginase_2"/>
    <property type="match status" value="1"/>
</dbReference>
<dbReference type="FunFam" id="3.60.20.30:FF:000001">
    <property type="entry name" value="Isoaspartyl peptidase/L-asparaginase"/>
    <property type="match status" value="1"/>
</dbReference>
<evidence type="ECO:0000256" key="6">
    <source>
        <dbReference type="PIRSR" id="PIRSR600246-2"/>
    </source>
</evidence>
<dbReference type="InterPro" id="IPR029055">
    <property type="entry name" value="Ntn_hydrolases_N"/>
</dbReference>
<feature type="binding site" evidence="6">
    <location>
        <begin position="255"/>
        <end position="258"/>
    </location>
    <ligand>
        <name>substrate</name>
    </ligand>
</feature>
<keyword evidence="1" id="KW-0645">Protease</keyword>